<evidence type="ECO:0000313" key="3">
    <source>
        <dbReference type="Proteomes" id="UP000230859"/>
    </source>
</evidence>
<dbReference type="EMBL" id="PCVY01000057">
    <property type="protein sequence ID" value="PIQ85951.1"/>
    <property type="molecule type" value="Genomic_DNA"/>
</dbReference>
<reference evidence="2 3" key="1">
    <citation type="submission" date="2017-09" db="EMBL/GenBank/DDBJ databases">
        <title>Depth-based differentiation of microbial function through sediment-hosted aquifers and enrichment of novel symbionts in the deep terrestrial subsurface.</title>
        <authorList>
            <person name="Probst A.J."/>
            <person name="Ladd B."/>
            <person name="Jarett J.K."/>
            <person name="Geller-Mcgrath D.E."/>
            <person name="Sieber C.M."/>
            <person name="Emerson J.B."/>
            <person name="Anantharaman K."/>
            <person name="Thomas B.C."/>
            <person name="Malmstrom R."/>
            <person name="Stieglmeier M."/>
            <person name="Klingl A."/>
            <person name="Woyke T."/>
            <person name="Ryan C.M."/>
            <person name="Banfield J.F."/>
        </authorList>
    </citation>
    <scope>NUCLEOTIDE SEQUENCE [LARGE SCALE GENOMIC DNA]</scope>
    <source>
        <strain evidence="2">CG11_big_fil_rev_8_21_14_0_20_45_26</strain>
    </source>
</reference>
<feature type="domain" description="FlgD/Vpr Ig-like" evidence="1">
    <location>
        <begin position="811"/>
        <end position="860"/>
    </location>
</feature>
<name>A0A2H0LNK0_9BACT</name>
<dbReference type="Gene3D" id="2.160.20.10">
    <property type="entry name" value="Single-stranded right-handed beta-helix, Pectin lyase-like"/>
    <property type="match status" value="1"/>
</dbReference>
<evidence type="ECO:0000259" key="1">
    <source>
        <dbReference type="Pfam" id="PF13860"/>
    </source>
</evidence>
<feature type="domain" description="FlgD/Vpr Ig-like" evidence="1">
    <location>
        <begin position="1208"/>
        <end position="1274"/>
    </location>
</feature>
<proteinExistence type="predicted"/>
<evidence type="ECO:0000313" key="2">
    <source>
        <dbReference type="EMBL" id="PIQ85951.1"/>
    </source>
</evidence>
<dbReference type="Pfam" id="PF13860">
    <property type="entry name" value="FlgD_ig"/>
    <property type="match status" value="2"/>
</dbReference>
<dbReference type="InterPro" id="IPR012334">
    <property type="entry name" value="Pectin_lyas_fold"/>
</dbReference>
<gene>
    <name evidence="2" type="ORF">COV74_06685</name>
</gene>
<dbReference type="Proteomes" id="UP000230859">
    <property type="component" value="Unassembled WGS sequence"/>
</dbReference>
<organism evidence="2 3">
    <name type="scientific">Candidatus Abzuiibacterium crystallinum</name>
    <dbReference type="NCBI Taxonomy" id="1974748"/>
    <lineage>
        <taxon>Bacteria</taxon>
        <taxon>Pseudomonadati</taxon>
        <taxon>Candidatus Omnitrophota</taxon>
        <taxon>Candidatus Abzuiibacterium</taxon>
    </lineage>
</organism>
<accession>A0A2H0LNK0</accession>
<protein>
    <recommendedName>
        <fullName evidence="1">FlgD/Vpr Ig-like domain-containing protein</fullName>
    </recommendedName>
</protein>
<dbReference type="InterPro" id="IPR025965">
    <property type="entry name" value="FlgD/Vpr_Ig-like"/>
</dbReference>
<sequence>MRLSGGTQPDSILDHVKIEYGKDPGLLINANSNSLSFTVTNTAVKESLGNGMSIRGIGTVNNCVIQHNSNAGLKILGGAPGIQNTSFLNNEAVAVSAPSMLETRNFGTGNTYTGNVPDAIEWTNTSLTEVKISMTLNNQGVPYIANGSIDVGEFPNPITFTIHPGVEIRFNPQQNLRLGVGTTYASHFIAQGTAQDPIIFTSNAAQPQKGDWQGVRFSGTTTNLTLDHVVIEYGQDPNFEMYQPVNFSITNSIFRYALGRGIVLRGNGTFNNNVVEENDGQGLHIAHGAPSILNSFIQNNVLTGLWVDALATTPAFDGNQFLNNGSRAANIYSINQLRYMTANNTFFGITNPICECIELMNTAESLIDYDTTLFNFGYPYVLNGDLSIYKDNSRAILTVTPGVTLQFKPGLNLQLKVGGFNANAKGALLAYGTSTDPITFSSSNPIPAPGDWQGIRLETGAQPETAFRHTIIEYAGNPGLRVNQSFARVENTIFQFQTGDHIQLTGSNSYLFIQQSQFSANGFNAVNNTGPNMVQAPLNWWGHETGPSGSGGGSGIPIQGNVHYDPWLGTPRTAPFQWQSAHISPREFKPADNTATFQLSPTDGINWTIEILSSDFSQVLKTITGSGAMIQQDWEGDDQNNETLPDDDYKFRVSGTRISNGEPIASAIGQLTLNQNIPVAKITLPVADDFLAGFTAYDITGTASGADFQDFTLEYYNTNTGIGFNTLASGQNPIEEGLIFNWDLADLAASFITLRLTVTDTAQRVAVDEVPVRIFNLFNISNSESFISPNNDQIQDASLIEAQSTHLADWLLEIKDDAHATVRSIDRDGFVFFSFLWDGKNDAGNLVPDGEYTYEFTVTESSTNVSPPTQPGATAVTVDTVYPETVITDPVNNQSIFGLSYGVIGTANDLNFKDYVLEHSRDGFPNQFDVFATGNANVVNDLLGTWPDLHTFSNGNYAIRLNTADKAGNRVIILVPVVLDNINITDISRAPVFFDHKRGETGNINYTISLDADVTIRLIEDRDGGVLIRTLLDQEPRLAGVHQEVWDGRDDQGSLLPYEAYYFEIEAETTEGRHDLFIDPRQDTWNYSPGMVEFIGENFDPYKSEKVIFTYHPTYHIRHFINILDGNLQGIRTIQMDEPKPKDETSAVRWDGRKYDGSFHTGFYKLNIEIPIDPDLHEQTIILKDTFEHPASVYQANAYLILPLNGEVTHFQYTLDNQADITVTIEDPNGSHFRTLVDNEPQSQGNYEVLWDGKNDLGEYAAIEGHYRFTINAVDQVTGSEKAVIGNVSVYQS</sequence>
<dbReference type="SUPFAM" id="SSF51126">
    <property type="entry name" value="Pectin lyase-like"/>
    <property type="match status" value="1"/>
</dbReference>
<dbReference type="InterPro" id="IPR011050">
    <property type="entry name" value="Pectin_lyase_fold/virulence"/>
</dbReference>
<dbReference type="Gene3D" id="2.60.40.4070">
    <property type="match status" value="3"/>
</dbReference>
<comment type="caution">
    <text evidence="2">The sequence shown here is derived from an EMBL/GenBank/DDBJ whole genome shotgun (WGS) entry which is preliminary data.</text>
</comment>